<feature type="non-terminal residue" evidence="3">
    <location>
        <position position="1"/>
    </location>
</feature>
<comment type="caution">
    <text evidence="3">The sequence shown here is derived from an EMBL/GenBank/DDBJ whole genome shotgun (WGS) entry which is preliminary data.</text>
</comment>
<dbReference type="Proteomes" id="UP001189429">
    <property type="component" value="Unassembled WGS sequence"/>
</dbReference>
<accession>A0ABN9XGT5</accession>
<feature type="transmembrane region" description="Helical" evidence="2">
    <location>
        <begin position="209"/>
        <end position="228"/>
    </location>
</feature>
<evidence type="ECO:0000256" key="1">
    <source>
        <dbReference type="SAM" id="MobiDB-lite"/>
    </source>
</evidence>
<keyword evidence="2" id="KW-0472">Membrane</keyword>
<reference evidence="3" key="1">
    <citation type="submission" date="2023-10" db="EMBL/GenBank/DDBJ databases">
        <authorList>
            <person name="Chen Y."/>
            <person name="Shah S."/>
            <person name="Dougan E. K."/>
            <person name="Thang M."/>
            <person name="Chan C."/>
        </authorList>
    </citation>
    <scope>NUCLEOTIDE SEQUENCE [LARGE SCALE GENOMIC DNA]</scope>
</reference>
<protein>
    <recommendedName>
        <fullName evidence="5">PAS domain-containing protein</fullName>
    </recommendedName>
</protein>
<gene>
    <name evidence="3" type="ORF">PCOR1329_LOCUS75402</name>
</gene>
<evidence type="ECO:0000313" key="4">
    <source>
        <dbReference type="Proteomes" id="UP001189429"/>
    </source>
</evidence>
<proteinExistence type="predicted"/>
<evidence type="ECO:0000256" key="2">
    <source>
        <dbReference type="SAM" id="Phobius"/>
    </source>
</evidence>
<feature type="transmembrane region" description="Helical" evidence="2">
    <location>
        <begin position="125"/>
        <end position="152"/>
    </location>
</feature>
<keyword evidence="4" id="KW-1185">Reference proteome</keyword>
<feature type="compositionally biased region" description="Pro residues" evidence="1">
    <location>
        <begin position="420"/>
        <end position="429"/>
    </location>
</feature>
<feature type="compositionally biased region" description="Polar residues" evidence="1">
    <location>
        <begin position="382"/>
        <end position="391"/>
    </location>
</feature>
<keyword evidence="2" id="KW-1133">Transmembrane helix</keyword>
<dbReference type="EMBL" id="CAUYUJ010020282">
    <property type="protein sequence ID" value="CAK0897133.1"/>
    <property type="molecule type" value="Genomic_DNA"/>
</dbReference>
<evidence type="ECO:0000313" key="3">
    <source>
        <dbReference type="EMBL" id="CAK0897133.1"/>
    </source>
</evidence>
<feature type="transmembrane region" description="Helical" evidence="2">
    <location>
        <begin position="83"/>
        <end position="104"/>
    </location>
</feature>
<feature type="non-terminal residue" evidence="3">
    <location>
        <position position="496"/>
    </location>
</feature>
<feature type="transmembrane region" description="Helical" evidence="2">
    <location>
        <begin position="172"/>
        <end position="197"/>
    </location>
</feature>
<name>A0ABN9XGT5_9DINO</name>
<evidence type="ECO:0008006" key="5">
    <source>
        <dbReference type="Google" id="ProtNLM"/>
    </source>
</evidence>
<feature type="region of interest" description="Disordered" evidence="1">
    <location>
        <begin position="350"/>
        <end position="430"/>
    </location>
</feature>
<keyword evidence="2" id="KW-0812">Transmembrane</keyword>
<sequence length="496" mass="54063">APRPPTGAGCWHGRAGARRRLARASRAAAGGGRPRRARRPSPACGGGPCCGGARSFARAVLLVAAGTVADLASPGSRRIFWRLYPYPMSVFFAVWLVIVCTGCVNWDDETRLMTENLFFITLSTFVARSVPTTSVWSDFLLSSIWSALLWFIGGRFPECSVVGMQQLPFLTFWVWATGLHSCFVAQFCVSGCLRICLDPRFGASRQFQVVYLVGTILGLITLLEWQSVSHYHKVQKLLSVSTDGHLVVDKTTRVIASVSSEMTLVLGQALIGAQFDLFSHHSDRAQIEQCFGLSVGEPSEAFLATLWYRQSPKATPTREFEARIIPFEVTGPHLHFCIQIVGEMRTYPVDGGSVHQPRPGPCSSAEIVQGAESHQQNDDDTCSFTLSSNRASLPPWAQGPRLQKEDDSDSLTVSSLSGVRPPPRWPPEGPSQVLLWQQGDACADPAAPKPGDPLDPRAVLPQFRPRPAAALAAPIAEALLHHNFLLPGSACCPWHQ</sequence>
<organism evidence="3 4">
    <name type="scientific">Prorocentrum cordatum</name>
    <dbReference type="NCBI Taxonomy" id="2364126"/>
    <lineage>
        <taxon>Eukaryota</taxon>
        <taxon>Sar</taxon>
        <taxon>Alveolata</taxon>
        <taxon>Dinophyceae</taxon>
        <taxon>Prorocentrales</taxon>
        <taxon>Prorocentraceae</taxon>
        <taxon>Prorocentrum</taxon>
    </lineage>
</organism>